<keyword evidence="5" id="KW-0699">rRNA-binding</keyword>
<dbReference type="GO" id="GO:0019843">
    <property type="term" value="F:rRNA binding"/>
    <property type="evidence" value="ECO:0007669"/>
    <property type="project" value="UniProtKB-KW"/>
</dbReference>
<proteinExistence type="inferred from homology"/>
<evidence type="ECO:0000256" key="2">
    <source>
        <dbReference type="ARBA" id="ARBA00022980"/>
    </source>
</evidence>
<dbReference type="GO" id="GO:0015934">
    <property type="term" value="C:large ribosomal subunit"/>
    <property type="evidence" value="ECO:0007669"/>
    <property type="project" value="InterPro"/>
</dbReference>
<dbReference type="Proteomes" id="UP000178993">
    <property type="component" value="Unassembled WGS sequence"/>
</dbReference>
<evidence type="ECO:0000256" key="4">
    <source>
        <dbReference type="RuleBase" id="RU004005"/>
    </source>
</evidence>
<keyword evidence="2 4" id="KW-0689">Ribosomal protein</keyword>
<protein>
    <recommendedName>
        <fullName evidence="6">50S ribosomal protein L22</fullName>
    </recommendedName>
</protein>
<gene>
    <name evidence="7" type="ORF">A3E17_04440</name>
</gene>
<organism evidence="7 8">
    <name type="scientific">Candidatus Amesbacteria bacterium RIFCSPHIGHO2_12_FULL_48_14</name>
    <dbReference type="NCBI Taxonomy" id="1797257"/>
    <lineage>
        <taxon>Bacteria</taxon>
        <taxon>Candidatus Amesiibacteriota</taxon>
    </lineage>
</organism>
<dbReference type="AlphaFoldDB" id="A0A1F4Z6I2"/>
<evidence type="ECO:0000313" key="7">
    <source>
        <dbReference type="EMBL" id="OGD01905.1"/>
    </source>
</evidence>
<accession>A0A1F4Z6I2</accession>
<evidence type="ECO:0000256" key="5">
    <source>
        <dbReference type="RuleBase" id="RU004006"/>
    </source>
</evidence>
<reference evidence="7 8" key="1">
    <citation type="journal article" date="2016" name="Nat. Commun.">
        <title>Thousands of microbial genomes shed light on interconnected biogeochemical processes in an aquifer system.</title>
        <authorList>
            <person name="Anantharaman K."/>
            <person name="Brown C.T."/>
            <person name="Hug L.A."/>
            <person name="Sharon I."/>
            <person name="Castelle C.J."/>
            <person name="Probst A.J."/>
            <person name="Thomas B.C."/>
            <person name="Singh A."/>
            <person name="Wilkins M.J."/>
            <person name="Karaoz U."/>
            <person name="Brodie E.L."/>
            <person name="Williams K.H."/>
            <person name="Hubbard S.S."/>
            <person name="Banfield J.F."/>
        </authorList>
    </citation>
    <scope>NUCLEOTIDE SEQUENCE [LARGE SCALE GENOMIC DNA]</scope>
</reference>
<dbReference type="GO" id="GO:0003735">
    <property type="term" value="F:structural constituent of ribosome"/>
    <property type="evidence" value="ECO:0007669"/>
    <property type="project" value="InterPro"/>
</dbReference>
<comment type="similarity">
    <text evidence="1 4">Belongs to the universal ribosomal protein uL22 family.</text>
</comment>
<sequence>MVARASFVRHSPRKLRLVAQVVRGADPNKAIGYLKLLPHRAAGSLIKVYQQALANAKNAGLSPADLTVKSLQIEEGPKGAKKADVHAHGARYDRGIRRKRMAHIRLELITKTRYGAKN</sequence>
<dbReference type="InterPro" id="IPR047867">
    <property type="entry name" value="Ribosomal_uL22_bac/org-type"/>
</dbReference>
<keyword evidence="3 4" id="KW-0687">Ribonucleoprotein</keyword>
<evidence type="ECO:0000256" key="6">
    <source>
        <dbReference type="RuleBase" id="RU004008"/>
    </source>
</evidence>
<comment type="caution">
    <text evidence="7">The sequence shown here is derived from an EMBL/GenBank/DDBJ whole genome shotgun (WGS) entry which is preliminary data.</text>
</comment>
<dbReference type="Gene3D" id="3.90.470.10">
    <property type="entry name" value="Ribosomal protein L22/L17"/>
    <property type="match status" value="1"/>
</dbReference>
<keyword evidence="5" id="KW-0694">RNA-binding</keyword>
<dbReference type="PANTHER" id="PTHR13501">
    <property type="entry name" value="CHLOROPLAST 50S RIBOSOMAL PROTEIN L22-RELATED"/>
    <property type="match status" value="1"/>
</dbReference>
<evidence type="ECO:0000256" key="1">
    <source>
        <dbReference type="ARBA" id="ARBA00009451"/>
    </source>
</evidence>
<dbReference type="GO" id="GO:0006412">
    <property type="term" value="P:translation"/>
    <property type="evidence" value="ECO:0007669"/>
    <property type="project" value="InterPro"/>
</dbReference>
<comment type="function">
    <text evidence="6">This protein binds specifically to 23S rRNA; its binding is stimulated by other ribosomal proteins, e.g., L4, L17, and L20. It is important during the early stages of 50S assembly. It makes multiple contacts with different domains of the 23S rRNA in the assembled 50S subunit and ribosome.</text>
</comment>
<evidence type="ECO:0000256" key="3">
    <source>
        <dbReference type="ARBA" id="ARBA00023274"/>
    </source>
</evidence>
<dbReference type="EMBL" id="MEXL01000036">
    <property type="protein sequence ID" value="OGD01905.1"/>
    <property type="molecule type" value="Genomic_DNA"/>
</dbReference>
<dbReference type="InterPro" id="IPR001063">
    <property type="entry name" value="Ribosomal_uL22"/>
</dbReference>
<dbReference type="Pfam" id="PF00237">
    <property type="entry name" value="Ribosomal_L22"/>
    <property type="match status" value="1"/>
</dbReference>
<dbReference type="SUPFAM" id="SSF54843">
    <property type="entry name" value="Ribosomal protein L22"/>
    <property type="match status" value="1"/>
</dbReference>
<dbReference type="InterPro" id="IPR036394">
    <property type="entry name" value="Ribosomal_uL22_sf"/>
</dbReference>
<evidence type="ECO:0000313" key="8">
    <source>
        <dbReference type="Proteomes" id="UP000178993"/>
    </source>
</evidence>
<comment type="subunit">
    <text evidence="5">Part of the 50S ribosomal subunit.</text>
</comment>
<dbReference type="PANTHER" id="PTHR13501:SF8">
    <property type="entry name" value="LARGE RIBOSOMAL SUBUNIT PROTEIN UL22M"/>
    <property type="match status" value="1"/>
</dbReference>
<name>A0A1F4Z6I2_9BACT</name>